<dbReference type="RefSeq" id="WP_379952292.1">
    <property type="nucleotide sequence ID" value="NZ_JBHMAF010000196.1"/>
</dbReference>
<dbReference type="EMBL" id="JBHMAF010000196">
    <property type="protein sequence ID" value="MFB9762424.1"/>
    <property type="molecule type" value="Genomic_DNA"/>
</dbReference>
<gene>
    <name evidence="1" type="ORF">ACFFMS_29800</name>
</gene>
<reference evidence="1 2" key="1">
    <citation type="submission" date="2024-09" db="EMBL/GenBank/DDBJ databases">
        <authorList>
            <person name="Sun Q."/>
            <person name="Mori K."/>
        </authorList>
    </citation>
    <scope>NUCLEOTIDE SEQUENCE [LARGE SCALE GENOMIC DNA]</scope>
    <source>
        <strain evidence="1 2">JCM 11201</strain>
    </source>
</reference>
<proteinExistence type="predicted"/>
<name>A0ABV5WP47_9BACI</name>
<protein>
    <submittedName>
        <fullName evidence="1">Uncharacterized protein</fullName>
    </submittedName>
</protein>
<evidence type="ECO:0000313" key="2">
    <source>
        <dbReference type="Proteomes" id="UP001589609"/>
    </source>
</evidence>
<evidence type="ECO:0000313" key="1">
    <source>
        <dbReference type="EMBL" id="MFB9762424.1"/>
    </source>
</evidence>
<sequence>MALDDGNNMYLGGSFNTGLLNSVVIPSAIDTKFGLNHDAYDVINIINPYK</sequence>
<keyword evidence="2" id="KW-1185">Reference proteome</keyword>
<organism evidence="1 2">
    <name type="scientific">Ectobacillus funiculus</name>
    <dbReference type="NCBI Taxonomy" id="137993"/>
    <lineage>
        <taxon>Bacteria</taxon>
        <taxon>Bacillati</taxon>
        <taxon>Bacillota</taxon>
        <taxon>Bacilli</taxon>
        <taxon>Bacillales</taxon>
        <taxon>Bacillaceae</taxon>
        <taxon>Ectobacillus</taxon>
    </lineage>
</organism>
<comment type="caution">
    <text evidence="1">The sequence shown here is derived from an EMBL/GenBank/DDBJ whole genome shotgun (WGS) entry which is preliminary data.</text>
</comment>
<accession>A0ABV5WP47</accession>
<dbReference type="Proteomes" id="UP001589609">
    <property type="component" value="Unassembled WGS sequence"/>
</dbReference>